<organism evidence="11 12">
    <name type="scientific">Hypothenemus hampei</name>
    <name type="common">Coffee berry borer</name>
    <dbReference type="NCBI Taxonomy" id="57062"/>
    <lineage>
        <taxon>Eukaryota</taxon>
        <taxon>Metazoa</taxon>
        <taxon>Ecdysozoa</taxon>
        <taxon>Arthropoda</taxon>
        <taxon>Hexapoda</taxon>
        <taxon>Insecta</taxon>
        <taxon>Pterygota</taxon>
        <taxon>Neoptera</taxon>
        <taxon>Endopterygota</taxon>
        <taxon>Coleoptera</taxon>
        <taxon>Polyphaga</taxon>
        <taxon>Cucujiformia</taxon>
        <taxon>Curculionidae</taxon>
        <taxon>Scolytinae</taxon>
        <taxon>Hypothenemus</taxon>
    </lineage>
</organism>
<dbReference type="InterPro" id="IPR025483">
    <property type="entry name" value="Lipase_euk"/>
</dbReference>
<dbReference type="GO" id="GO:0016787">
    <property type="term" value="F:hydrolase activity"/>
    <property type="evidence" value="ECO:0007669"/>
    <property type="project" value="UniProtKB-KW"/>
</dbReference>
<evidence type="ECO:0000256" key="3">
    <source>
        <dbReference type="ARBA" id="ARBA00022801"/>
    </source>
</evidence>
<evidence type="ECO:0000313" key="11">
    <source>
        <dbReference type="EMBL" id="KAL1513435.1"/>
    </source>
</evidence>
<accession>A0ABD1F769</accession>
<evidence type="ECO:0000256" key="2">
    <source>
        <dbReference type="ARBA" id="ARBA00022729"/>
    </source>
</evidence>
<sequence>MKMSLYGSIFFLLLVNFHFFVEAINPEVYFNTEERIRKDGYPVELHPVSTEDGYILNLYRIPYGLKEDKKNRSVILFVHGQSASPYHFTVLGRKIAPAYWFADRGYDVWLFCARGVDCQNPRKHKTLDWDRDQIYWDFSFDEIGLYDLSASIDVVINKTGHNKIFSVCHSMGCSSVHALLAERPEYNKKLKININYAPMVVFKEFDYPLMIFFSYTSSLIKNISRILGHHLILPPSLIEMLTDTIRRLCGIQPWKNSCYTFLSVFGSRQSFLIQEDIAELAVNGFPRLSVRQMTHLLDHINKGEFRKYDYGIERNRVIYGRKFPPLYNLTLCSAPTAIFHGETDSLTDIQNLQEMEKTMPNVILRYKVAGEFVHLDFIFAKNATNMLYKPTEKLLKDFDSGRIKLRESVKSTI</sequence>
<evidence type="ECO:0000313" key="12">
    <source>
        <dbReference type="Proteomes" id="UP001566132"/>
    </source>
</evidence>
<dbReference type="InterPro" id="IPR029058">
    <property type="entry name" value="AB_hydrolase_fold"/>
</dbReference>
<feature type="chain" id="PRO_5044765715" description="Lipase" evidence="9">
    <location>
        <begin position="24"/>
        <end position="413"/>
    </location>
</feature>
<dbReference type="SUPFAM" id="SSF53474">
    <property type="entry name" value="alpha/beta-Hydrolases"/>
    <property type="match status" value="1"/>
</dbReference>
<dbReference type="PANTHER" id="PTHR11005">
    <property type="entry name" value="LYSOSOMAL ACID LIPASE-RELATED"/>
    <property type="match status" value="1"/>
</dbReference>
<evidence type="ECO:0000256" key="9">
    <source>
        <dbReference type="SAM" id="SignalP"/>
    </source>
</evidence>
<protein>
    <recommendedName>
        <fullName evidence="7">Lipase</fullName>
    </recommendedName>
</protein>
<proteinExistence type="inferred from homology"/>
<evidence type="ECO:0000259" key="10">
    <source>
        <dbReference type="Pfam" id="PF04083"/>
    </source>
</evidence>
<comment type="similarity">
    <text evidence="1 7">Belongs to the AB hydrolase superfamily. Lipase family.</text>
</comment>
<name>A0ABD1F769_HYPHA</name>
<keyword evidence="6" id="KW-0325">Glycoprotein</keyword>
<feature type="active site" description="Charge relay system" evidence="8">
    <location>
        <position position="374"/>
    </location>
</feature>
<dbReference type="GO" id="GO:0016042">
    <property type="term" value="P:lipid catabolic process"/>
    <property type="evidence" value="ECO:0007669"/>
    <property type="project" value="UniProtKB-KW"/>
</dbReference>
<dbReference type="Gene3D" id="3.40.50.1820">
    <property type="entry name" value="alpha/beta hydrolase"/>
    <property type="match status" value="1"/>
</dbReference>
<dbReference type="Pfam" id="PF04083">
    <property type="entry name" value="Abhydro_lipase"/>
    <property type="match status" value="1"/>
</dbReference>
<feature type="active site" description="Nucleophile" evidence="8">
    <location>
        <position position="170"/>
    </location>
</feature>
<dbReference type="EMBL" id="JBDJPC010000002">
    <property type="protein sequence ID" value="KAL1513435.1"/>
    <property type="molecule type" value="Genomic_DNA"/>
</dbReference>
<reference evidence="11 12" key="1">
    <citation type="submission" date="2024-05" db="EMBL/GenBank/DDBJ databases">
        <title>Genetic variation in Jamaican populations of the coffee berry borer (Hypothenemus hampei).</title>
        <authorList>
            <person name="Errbii M."/>
            <person name="Myrie A."/>
        </authorList>
    </citation>
    <scope>NUCLEOTIDE SEQUENCE [LARGE SCALE GENOMIC DNA]</scope>
    <source>
        <strain evidence="11">JA-Hopewell-2020-01-JO</strain>
        <tissue evidence="11">Whole body</tissue>
    </source>
</reference>
<feature type="signal peptide" evidence="9">
    <location>
        <begin position="1"/>
        <end position="23"/>
    </location>
</feature>
<keyword evidence="12" id="KW-1185">Reference proteome</keyword>
<dbReference type="InterPro" id="IPR006693">
    <property type="entry name" value="AB_hydrolase_lipase"/>
</dbReference>
<comment type="caution">
    <text evidence="11">The sequence shown here is derived from an EMBL/GenBank/DDBJ whole genome shotgun (WGS) entry which is preliminary data.</text>
</comment>
<dbReference type="PIRSF" id="PIRSF000862">
    <property type="entry name" value="Steryl_ester_lip"/>
    <property type="match status" value="1"/>
</dbReference>
<dbReference type="Proteomes" id="UP001566132">
    <property type="component" value="Unassembled WGS sequence"/>
</dbReference>
<keyword evidence="5" id="KW-0443">Lipid metabolism</keyword>
<dbReference type="AlphaFoldDB" id="A0ABD1F769"/>
<gene>
    <name evidence="11" type="ORF">ABEB36_002846</name>
</gene>
<evidence type="ECO:0000256" key="4">
    <source>
        <dbReference type="ARBA" id="ARBA00022963"/>
    </source>
</evidence>
<evidence type="ECO:0000256" key="5">
    <source>
        <dbReference type="ARBA" id="ARBA00023098"/>
    </source>
</evidence>
<evidence type="ECO:0000256" key="7">
    <source>
        <dbReference type="PIRNR" id="PIRNR000862"/>
    </source>
</evidence>
<keyword evidence="4 7" id="KW-0442">Lipid degradation</keyword>
<feature type="active site" description="Charge relay system" evidence="8">
    <location>
        <position position="344"/>
    </location>
</feature>
<evidence type="ECO:0000256" key="8">
    <source>
        <dbReference type="PIRSR" id="PIRSR000862-1"/>
    </source>
</evidence>
<feature type="domain" description="Partial AB-hydrolase lipase" evidence="10">
    <location>
        <begin position="33"/>
        <end position="88"/>
    </location>
</feature>
<dbReference type="FunFam" id="3.40.50.1820:FF:000057">
    <property type="entry name" value="Lipase"/>
    <property type="match status" value="1"/>
</dbReference>
<evidence type="ECO:0000256" key="6">
    <source>
        <dbReference type="ARBA" id="ARBA00023180"/>
    </source>
</evidence>
<evidence type="ECO:0000256" key="1">
    <source>
        <dbReference type="ARBA" id="ARBA00010701"/>
    </source>
</evidence>
<keyword evidence="2 9" id="KW-0732">Signal</keyword>
<keyword evidence="3 7" id="KW-0378">Hydrolase</keyword>